<dbReference type="Gene3D" id="3.20.20.100">
    <property type="entry name" value="NADP-dependent oxidoreductase domain"/>
    <property type="match status" value="1"/>
</dbReference>
<reference evidence="6 7" key="2">
    <citation type="journal article" date="2014" name="J. Gen. Appl. Microbiol.">
        <title>The early diverging ascomycetous budding yeast Saitoella complicata has three histone deacetylases belonging to the Clr6, Hos2, and Rpd3 lineages.</title>
        <authorList>
            <person name="Nishida H."/>
            <person name="Matsumoto T."/>
            <person name="Kondo S."/>
            <person name="Hamamoto M."/>
            <person name="Yoshikawa H."/>
        </authorList>
    </citation>
    <scope>NUCLEOTIDE SEQUENCE [LARGE SCALE GENOMIC DNA]</scope>
    <source>
        <strain evidence="6 7">NRRL Y-17804</strain>
    </source>
</reference>
<dbReference type="GO" id="GO:0016616">
    <property type="term" value="F:oxidoreductase activity, acting on the CH-OH group of donors, NAD or NADP as acceptor"/>
    <property type="evidence" value="ECO:0007669"/>
    <property type="project" value="UniProtKB-ARBA"/>
</dbReference>
<dbReference type="RefSeq" id="XP_019022913.1">
    <property type="nucleotide sequence ID" value="XM_019168480.1"/>
</dbReference>
<dbReference type="InterPro" id="IPR023210">
    <property type="entry name" value="NADP_OxRdtase_dom"/>
</dbReference>
<keyword evidence="1" id="KW-0560">Oxidoreductase</keyword>
<organism evidence="6 7">
    <name type="scientific">Saitoella complicata (strain BCRC 22490 / CBS 7301 / JCM 7358 / NBRC 10748 / NRRL Y-17804)</name>
    <dbReference type="NCBI Taxonomy" id="698492"/>
    <lineage>
        <taxon>Eukaryota</taxon>
        <taxon>Fungi</taxon>
        <taxon>Dikarya</taxon>
        <taxon>Ascomycota</taxon>
        <taxon>Taphrinomycotina</taxon>
        <taxon>Taphrinomycotina incertae sedis</taxon>
        <taxon>Saitoella</taxon>
    </lineage>
</organism>
<dbReference type="Proteomes" id="UP000033140">
    <property type="component" value="Unassembled WGS sequence"/>
</dbReference>
<dbReference type="PANTHER" id="PTHR11732">
    <property type="entry name" value="ALDO/KETO REDUCTASE"/>
    <property type="match status" value="1"/>
</dbReference>
<dbReference type="Pfam" id="PF00248">
    <property type="entry name" value="Aldo_ket_red"/>
    <property type="match status" value="1"/>
</dbReference>
<dbReference type="InterPro" id="IPR020471">
    <property type="entry name" value="AKR"/>
</dbReference>
<feature type="binding site" evidence="3">
    <location>
        <position position="109"/>
    </location>
    <ligand>
        <name>substrate</name>
    </ligand>
</feature>
<evidence type="ECO:0000256" key="3">
    <source>
        <dbReference type="PIRSR" id="PIRSR000097-2"/>
    </source>
</evidence>
<dbReference type="FunFam" id="3.20.20.100:FF:000002">
    <property type="entry name" value="2,5-diketo-D-gluconic acid reductase A"/>
    <property type="match status" value="1"/>
</dbReference>
<feature type="domain" description="NADP-dependent oxidoreductase" evidence="5">
    <location>
        <begin position="19"/>
        <end position="286"/>
    </location>
</feature>
<feature type="active site" description="Proton donor" evidence="2">
    <location>
        <position position="53"/>
    </location>
</feature>
<dbReference type="EMBL" id="BACD03000045">
    <property type="protein sequence ID" value="GAO51396.1"/>
    <property type="molecule type" value="Genomic_DNA"/>
</dbReference>
<dbReference type="InterPro" id="IPR036812">
    <property type="entry name" value="NAD(P)_OxRdtase_dom_sf"/>
</dbReference>
<proteinExistence type="predicted"/>
<dbReference type="OMA" id="WPPFLYD"/>
<dbReference type="STRING" id="698492.A0A0E9NP04"/>
<gene>
    <name evidence="6" type="ORF">G7K_5498-t1</name>
</gene>
<evidence type="ECO:0000313" key="7">
    <source>
        <dbReference type="Proteomes" id="UP000033140"/>
    </source>
</evidence>
<dbReference type="OrthoDB" id="416253at2759"/>
<evidence type="ECO:0000256" key="4">
    <source>
        <dbReference type="PIRSR" id="PIRSR000097-3"/>
    </source>
</evidence>
<dbReference type="InterPro" id="IPR018170">
    <property type="entry name" value="Aldo/ket_reductase_CS"/>
</dbReference>
<keyword evidence="7" id="KW-1185">Reference proteome</keyword>
<protein>
    <recommendedName>
        <fullName evidence="5">NADP-dependent oxidoreductase domain-containing protein</fullName>
    </recommendedName>
</protein>
<name>A0A0E9NP04_SAICN</name>
<dbReference type="PROSITE" id="PS00798">
    <property type="entry name" value="ALDOKETO_REDUCTASE_1"/>
    <property type="match status" value="1"/>
</dbReference>
<comment type="caution">
    <text evidence="6">The sequence shown here is derived from an EMBL/GenBank/DDBJ whole genome shotgun (WGS) entry which is preliminary data.</text>
</comment>
<feature type="site" description="Lowers pKa of active site Tyr" evidence="4">
    <location>
        <position position="78"/>
    </location>
</feature>
<dbReference type="PIRSF" id="PIRSF000097">
    <property type="entry name" value="AKR"/>
    <property type="match status" value="1"/>
</dbReference>
<dbReference type="AlphaFoldDB" id="A0A0E9NP04"/>
<evidence type="ECO:0000313" key="6">
    <source>
        <dbReference type="EMBL" id="GAO51396.1"/>
    </source>
</evidence>
<sequence>MAPYTQTFKLNTGASIPAVGLGTWQASQPGEAASAVKTALQAGYRHIDGAWIYGNEPEVGQGLKESGVPREDVFVTTKLWCTKHDDPEKALDESLHNLGLEYVDLYLMHWPLPMNPNGNDHKFPRNEDGSRDIVGVYEEGKELPFIATWKRMEKLLDTGKVKAIGVSNVSVPWMKALLKEAKVVPAANQIELHPYLPQHDLVEFCHSNGIICTAYSPLGSTGSPLLSDADIKRIAEKHNTGPGNVCIAYQVHRGVSVLPKSVTEGRIKSNFEDVSLDEEDMKTLNGLCKERAKRYVKPDWGSQCLNLGFEDWDKY</sequence>
<evidence type="ECO:0000256" key="1">
    <source>
        <dbReference type="ARBA" id="ARBA00023002"/>
    </source>
</evidence>
<evidence type="ECO:0000256" key="2">
    <source>
        <dbReference type="PIRSR" id="PIRSR000097-1"/>
    </source>
</evidence>
<evidence type="ECO:0000259" key="5">
    <source>
        <dbReference type="Pfam" id="PF00248"/>
    </source>
</evidence>
<reference evidence="6 7" key="1">
    <citation type="journal article" date="2011" name="J. Gen. Appl. Microbiol.">
        <title>Draft genome sequencing of the enigmatic yeast Saitoella complicata.</title>
        <authorList>
            <person name="Nishida H."/>
            <person name="Hamamoto M."/>
            <person name="Sugiyama J."/>
        </authorList>
    </citation>
    <scope>NUCLEOTIDE SEQUENCE [LARGE SCALE GENOMIC DNA]</scope>
    <source>
        <strain evidence="6 7">NRRL Y-17804</strain>
    </source>
</reference>
<dbReference type="PRINTS" id="PR00069">
    <property type="entry name" value="ALDKETRDTASE"/>
</dbReference>
<reference evidence="6 7" key="3">
    <citation type="journal article" date="2015" name="Genome Announc.">
        <title>Draft Genome Sequence of the Archiascomycetous Yeast Saitoella complicata.</title>
        <authorList>
            <person name="Yamauchi K."/>
            <person name="Kondo S."/>
            <person name="Hamamoto M."/>
            <person name="Takahashi Y."/>
            <person name="Ogura Y."/>
            <person name="Hayashi T."/>
            <person name="Nishida H."/>
        </authorList>
    </citation>
    <scope>NUCLEOTIDE SEQUENCE [LARGE SCALE GENOMIC DNA]</scope>
    <source>
        <strain evidence="6 7">NRRL Y-17804</strain>
    </source>
</reference>
<dbReference type="SUPFAM" id="SSF51430">
    <property type="entry name" value="NAD(P)-linked oxidoreductase"/>
    <property type="match status" value="1"/>
</dbReference>
<accession>A0A0E9NP04</accession>